<dbReference type="AlphaFoldDB" id="A0A4Z1GRQ9"/>
<name>A0A4Z1GRQ9_9HELO</name>
<reference evidence="2 3" key="1">
    <citation type="submission" date="2017-12" db="EMBL/GenBank/DDBJ databases">
        <title>Comparative genomics of Botrytis spp.</title>
        <authorList>
            <person name="Valero-Jimenez C.A."/>
            <person name="Tapia P."/>
            <person name="Veloso J."/>
            <person name="Silva-Moreno E."/>
            <person name="Staats M."/>
            <person name="Valdes J.H."/>
            <person name="Van Kan J.A.L."/>
        </authorList>
    </citation>
    <scope>NUCLEOTIDE SEQUENCE [LARGE SCALE GENOMIC DNA]</scope>
    <source>
        <strain evidence="2 3">Bh0001</strain>
    </source>
</reference>
<evidence type="ECO:0000256" key="1">
    <source>
        <dbReference type="SAM" id="MobiDB-lite"/>
    </source>
</evidence>
<proteinExistence type="predicted"/>
<evidence type="ECO:0000313" key="3">
    <source>
        <dbReference type="Proteomes" id="UP000297814"/>
    </source>
</evidence>
<sequence length="222" mass="24914">MAARHTPMPSVGSSGSTFSSTVSREKNLSDVYVEFHKEFHQLLILNKQLSDDRNFKSNTSNHDRVPGAMTVSSPVPSSSARDKLQEVVASLLPAIGEPFFEQFSILRNDIEGKIRVWDALAAENKKLFVAARFKQAMEDAKLASGNSLAEDNELFVAARFKQTVEDAKSAFDKSCAEKRIANDKYHDGLNLEKSSDKYIMNIWIEFEDFEIPETRTSDKNSI</sequence>
<comment type="caution">
    <text evidence="2">The sequence shown here is derived from an EMBL/GenBank/DDBJ whole genome shotgun (WGS) entry which is preliminary data.</text>
</comment>
<feature type="compositionally biased region" description="Low complexity" evidence="1">
    <location>
        <begin position="10"/>
        <end position="20"/>
    </location>
</feature>
<keyword evidence="3" id="KW-1185">Reference proteome</keyword>
<feature type="compositionally biased region" description="Basic and acidic residues" evidence="1">
    <location>
        <begin position="54"/>
        <end position="65"/>
    </location>
</feature>
<evidence type="ECO:0000313" key="2">
    <source>
        <dbReference type="EMBL" id="TGO38988.1"/>
    </source>
</evidence>
<accession>A0A4Z1GRQ9</accession>
<gene>
    <name evidence="2" type="ORF">BHYA_0063g00370</name>
</gene>
<dbReference type="Proteomes" id="UP000297814">
    <property type="component" value="Unassembled WGS sequence"/>
</dbReference>
<protein>
    <submittedName>
        <fullName evidence="2">Uncharacterized protein</fullName>
    </submittedName>
</protein>
<feature type="region of interest" description="Disordered" evidence="1">
    <location>
        <begin position="54"/>
        <end position="78"/>
    </location>
</feature>
<organism evidence="2 3">
    <name type="scientific">Botrytis hyacinthi</name>
    <dbReference type="NCBI Taxonomy" id="278943"/>
    <lineage>
        <taxon>Eukaryota</taxon>
        <taxon>Fungi</taxon>
        <taxon>Dikarya</taxon>
        <taxon>Ascomycota</taxon>
        <taxon>Pezizomycotina</taxon>
        <taxon>Leotiomycetes</taxon>
        <taxon>Helotiales</taxon>
        <taxon>Sclerotiniaceae</taxon>
        <taxon>Botrytis</taxon>
    </lineage>
</organism>
<feature type="region of interest" description="Disordered" evidence="1">
    <location>
        <begin position="1"/>
        <end position="20"/>
    </location>
</feature>
<dbReference type="EMBL" id="PQXK01000063">
    <property type="protein sequence ID" value="TGO38988.1"/>
    <property type="molecule type" value="Genomic_DNA"/>
</dbReference>